<keyword evidence="2" id="KW-1185">Reference proteome</keyword>
<gene>
    <name evidence="1" type="ORF">LCI18_003481</name>
</gene>
<organism evidence="1 2">
    <name type="scientific">Fusarium solani subsp. cucurbitae</name>
    <name type="common">Neocosmosporum cucurbitae</name>
    <dbReference type="NCBI Taxonomy" id="2747967"/>
    <lineage>
        <taxon>Eukaryota</taxon>
        <taxon>Fungi</taxon>
        <taxon>Dikarya</taxon>
        <taxon>Ascomycota</taxon>
        <taxon>Pezizomycotina</taxon>
        <taxon>Sordariomycetes</taxon>
        <taxon>Hypocreomycetidae</taxon>
        <taxon>Hypocreales</taxon>
        <taxon>Nectriaceae</taxon>
        <taxon>Fusarium</taxon>
        <taxon>Fusarium solani species complex</taxon>
    </lineage>
</organism>
<dbReference type="Proteomes" id="UP000830768">
    <property type="component" value="Chromosome 3"/>
</dbReference>
<reference evidence="1" key="1">
    <citation type="submission" date="2021-11" db="EMBL/GenBank/DDBJ databases">
        <title>Fusarium solani-melongenae Genome sequencing and assembly.</title>
        <authorList>
            <person name="Xie S."/>
            <person name="Huang L."/>
            <person name="Zhang X."/>
        </authorList>
    </citation>
    <scope>NUCLEOTIDE SEQUENCE</scope>
    <source>
        <strain evidence="1">CRI 24-3</strain>
    </source>
</reference>
<evidence type="ECO:0000313" key="1">
    <source>
        <dbReference type="EMBL" id="UPK92546.1"/>
    </source>
</evidence>
<sequence>MADPLSTAASVVGLLTAAARHAPKDCSRIKSEVDDIRNVLVTLQLYIVGTRRAARSRTSLIMVEQVVATLAACVTTFSELNTFATALQNDADMKSLDILR</sequence>
<dbReference type="EMBL" id="CP090032">
    <property type="protein sequence ID" value="UPK92546.1"/>
    <property type="molecule type" value="Genomic_DNA"/>
</dbReference>
<proteinExistence type="predicted"/>
<evidence type="ECO:0000313" key="2">
    <source>
        <dbReference type="Proteomes" id="UP000830768"/>
    </source>
</evidence>
<accession>A0ACD3YUD0</accession>
<protein>
    <submittedName>
        <fullName evidence="1">Uncharacterized protein</fullName>
    </submittedName>
</protein>
<name>A0ACD3YUD0_FUSSC</name>